<dbReference type="RefSeq" id="WP_173228732.1">
    <property type="nucleotide sequence ID" value="NZ_CP053941.1"/>
</dbReference>
<sequence length="154" mass="17437">MSRLAQYDRLEEPQKRGQATEAIVIAELVARDVSVLTPAFDNEPYDLVAEVGGDFHRIQVKTAYDSKRDGAVEFRTRSVRTKSDGYERSGYEGEIDYFAALNVRKEQIYLIAIEEAGSTTTAIRYEPAANDNRANVNWHAEYRLETVLDDLRSG</sequence>
<evidence type="ECO:0000313" key="3">
    <source>
        <dbReference type="Proteomes" id="UP000505020"/>
    </source>
</evidence>
<dbReference type="GO" id="GO:0003676">
    <property type="term" value="F:nucleic acid binding"/>
    <property type="evidence" value="ECO:0007669"/>
    <property type="project" value="InterPro"/>
</dbReference>
<dbReference type="AlphaFoldDB" id="A0A7D3XY64"/>
<proteinExistence type="predicted"/>
<dbReference type="KEGG" id="hsai:HPS36_04580"/>
<evidence type="ECO:0000313" key="2">
    <source>
        <dbReference type="EMBL" id="QKG92154.1"/>
    </source>
</evidence>
<gene>
    <name evidence="2" type="ORF">HPS36_04580</name>
</gene>
<dbReference type="InterPro" id="IPR011856">
    <property type="entry name" value="tRNA_endonuc-like_dom_sf"/>
</dbReference>
<keyword evidence="3" id="KW-1185">Reference proteome</keyword>
<evidence type="ECO:0000259" key="1">
    <source>
        <dbReference type="Pfam" id="PF11645"/>
    </source>
</evidence>
<dbReference type="Proteomes" id="UP000505020">
    <property type="component" value="Chromosome"/>
</dbReference>
<name>A0A7D3XY64_9EURY</name>
<reference evidence="2 3" key="1">
    <citation type="submission" date="2020-05" db="EMBL/GenBank/DDBJ databases">
        <title>Halorubrum RHB-C sp.nov., an extremely halophilic archaeon isolated from solar salt farm.</title>
        <authorList>
            <person name="Ho H."/>
            <person name="Danganan R.E."/>
            <person name="Dedeles G.R."/>
            <person name="Kim S.-G."/>
        </authorList>
    </citation>
    <scope>NUCLEOTIDE SEQUENCE [LARGE SCALE GENOMIC DNA]</scope>
    <source>
        <strain evidence="2 3">RHB-C</strain>
    </source>
</reference>
<dbReference type="EMBL" id="CP053941">
    <property type="protein sequence ID" value="QKG92154.1"/>
    <property type="molecule type" value="Genomic_DNA"/>
</dbReference>
<dbReference type="Pfam" id="PF11645">
    <property type="entry name" value="PDDEXK_5"/>
    <property type="match status" value="1"/>
</dbReference>
<dbReference type="Gene3D" id="3.40.1350.10">
    <property type="match status" value="1"/>
</dbReference>
<dbReference type="GeneID" id="55594252"/>
<accession>A0A7D3XY64</accession>
<feature type="domain" description="PD(D/E)XK endonuclease" evidence="1">
    <location>
        <begin position="13"/>
        <end position="144"/>
    </location>
</feature>
<protein>
    <recommendedName>
        <fullName evidence="1">PD(D/E)XK endonuclease domain-containing protein</fullName>
    </recommendedName>
</protein>
<dbReference type="InterPro" id="IPR021671">
    <property type="entry name" value="PD(D/E)XK_Endonuc"/>
</dbReference>
<organism evidence="2 3">
    <name type="scientific">Halorubrum salinarum</name>
    <dbReference type="NCBI Taxonomy" id="2739057"/>
    <lineage>
        <taxon>Archaea</taxon>
        <taxon>Methanobacteriati</taxon>
        <taxon>Methanobacteriota</taxon>
        <taxon>Stenosarchaea group</taxon>
        <taxon>Halobacteria</taxon>
        <taxon>Halobacteriales</taxon>
        <taxon>Haloferacaceae</taxon>
        <taxon>Halorubrum</taxon>
    </lineage>
</organism>